<dbReference type="PANTHER" id="PTHR38166:SF1">
    <property type="entry name" value="C2H2-TYPE DOMAIN-CONTAINING PROTEIN"/>
    <property type="match status" value="1"/>
</dbReference>
<dbReference type="Proteomes" id="UP001278500">
    <property type="component" value="Unassembled WGS sequence"/>
</dbReference>
<evidence type="ECO:0000313" key="3">
    <source>
        <dbReference type="Proteomes" id="UP001278500"/>
    </source>
</evidence>
<proteinExistence type="predicted"/>
<feature type="compositionally biased region" description="Polar residues" evidence="1">
    <location>
        <begin position="299"/>
        <end position="310"/>
    </location>
</feature>
<accession>A0AAE0JF30</accession>
<reference evidence="2" key="2">
    <citation type="submission" date="2023-06" db="EMBL/GenBank/DDBJ databases">
        <authorList>
            <consortium name="Lawrence Berkeley National Laboratory"/>
            <person name="Haridas S."/>
            <person name="Hensen N."/>
            <person name="Bonometti L."/>
            <person name="Westerberg I."/>
            <person name="Brannstrom I.O."/>
            <person name="Guillou S."/>
            <person name="Cros-Aarteil S."/>
            <person name="Calhoun S."/>
            <person name="Kuo A."/>
            <person name="Mondo S."/>
            <person name="Pangilinan J."/>
            <person name="Riley R."/>
            <person name="Labutti K."/>
            <person name="Andreopoulos B."/>
            <person name="Lipzen A."/>
            <person name="Chen C."/>
            <person name="Yanf M."/>
            <person name="Daum C."/>
            <person name="Ng V."/>
            <person name="Clum A."/>
            <person name="Steindorff A."/>
            <person name="Ohm R."/>
            <person name="Martin F."/>
            <person name="Silar P."/>
            <person name="Natvig D."/>
            <person name="Lalanne C."/>
            <person name="Gautier V."/>
            <person name="Ament-Velasquez S.L."/>
            <person name="Kruys A."/>
            <person name="Hutchinson M.I."/>
            <person name="Powell A.J."/>
            <person name="Barry K."/>
            <person name="Miller A.N."/>
            <person name="Grigoriev I.V."/>
            <person name="Debuchy R."/>
            <person name="Gladieux P."/>
            <person name="Thoren M.H."/>
            <person name="Johannesson H."/>
        </authorList>
    </citation>
    <scope>NUCLEOTIDE SEQUENCE</scope>
    <source>
        <strain evidence="2">CBS 560.94</strain>
    </source>
</reference>
<feature type="region of interest" description="Disordered" evidence="1">
    <location>
        <begin position="405"/>
        <end position="484"/>
    </location>
</feature>
<organism evidence="2 3">
    <name type="scientific">Neurospora tetraspora</name>
    <dbReference type="NCBI Taxonomy" id="94610"/>
    <lineage>
        <taxon>Eukaryota</taxon>
        <taxon>Fungi</taxon>
        <taxon>Dikarya</taxon>
        <taxon>Ascomycota</taxon>
        <taxon>Pezizomycotina</taxon>
        <taxon>Sordariomycetes</taxon>
        <taxon>Sordariomycetidae</taxon>
        <taxon>Sordariales</taxon>
        <taxon>Sordariaceae</taxon>
        <taxon>Neurospora</taxon>
    </lineage>
</organism>
<dbReference type="GeneID" id="87861835"/>
<feature type="compositionally biased region" description="Polar residues" evidence="1">
    <location>
        <begin position="705"/>
        <end position="715"/>
    </location>
</feature>
<dbReference type="RefSeq" id="XP_062681508.1">
    <property type="nucleotide sequence ID" value="XM_062824681.1"/>
</dbReference>
<feature type="region of interest" description="Disordered" evidence="1">
    <location>
        <begin position="1"/>
        <end position="69"/>
    </location>
</feature>
<comment type="caution">
    <text evidence="2">The sequence shown here is derived from an EMBL/GenBank/DDBJ whole genome shotgun (WGS) entry which is preliminary data.</text>
</comment>
<protein>
    <submittedName>
        <fullName evidence="2">Uncharacterized protein</fullName>
    </submittedName>
</protein>
<evidence type="ECO:0000313" key="2">
    <source>
        <dbReference type="EMBL" id="KAK3344895.1"/>
    </source>
</evidence>
<feature type="region of interest" description="Disordered" evidence="1">
    <location>
        <begin position="653"/>
        <end position="715"/>
    </location>
</feature>
<sequence length="1040" mass="113571">MTSLLKGPTVTGQGGQLNQPSFKAGPSPELAVTNKPTHDPYLQDRPNKRVEFDDIKSNTSERTEWEERSFVPRRSDTTCSIFSHASTVTNTTEPDPLSPTTASFGATNLSQYSSSPSLMESRCGSPAPMAFHAGTYFRPEAELENHPVDMTTVPANFTAEGSSLPKHFFLPNLKPRRTFRDQDKLRKNMQDPVRHLPKFRREDSMSKYGLCQVGPPSDATHPEEPFVSQITAELRAESAGDPKVVLPVRLKEESESLVPDAEPSRNLDLPNLQGIQIDEATDENMHKDTTEEEVPQDVDTPTTGNGSTPEGLSPLIMTPGPDEPEDMETSQSPILDAGLIQDVCEQILRQAFGTEYDDIAHTDAAGEAYNTVSYCLDELSRILPDDSLFNSAICIQELPRGAGHIAPARQEGSGSNSGMGRCGGANNGSQKRPNDDSDGYPSRGHEDGSGPGDRGFGGGGHDGGNKRTKMTAGPEDQRLSCPFRKRNPEKFNIRDHEACAVRHYRDISQLKCKEDLGSREALDAHMAVPNDRICSPQEGSASRNPEDGITARHEFLLNNRKADGKIDNWQDLWHNLFGLCEVVPDPDFEPPVEREEFYRDLQNYRPHLVQALSRSEELRRSENQQPEEQGVGRLVEIFYDHIDQVLEISRRKPTNMVRRQRSARRNARAGSSNSQSPISPVSQKQGQRHNQLAVPRPIVKKGVTNGDSNGGSLASSLETINSAESWANVGQAELMATRAAPGLTGSGIVQSRQGQVVQTGVGVVAPPFGPGQSRELEFPATPSPVTPRTPINPQAGFGVYGNGVVNLNQPAQVTGFHHGRQDLVDSGIEMVNYCPPTQGMNGLNDIHRAEARGMFGPSPQPQPQRPTEMNFGGLLPQHPAYQQQSGHMELVSPDDPQMAMGGMYASTFDWGVAVSDYIALYPCTDHPSRCSSVLLRLTPDKDSPRAIRITDKIDTYLDSSLKSKKLNLFSSLSLLIHQFLVRYRHTLQTSVPDPIGGLWGEDEVGVFANGYGGAIGELDLADDEAIWGGCDGRGGNGSSG</sequence>
<gene>
    <name evidence="2" type="ORF">B0H65DRAFT_427361</name>
</gene>
<dbReference type="AlphaFoldDB" id="A0AAE0JF30"/>
<feature type="compositionally biased region" description="Low complexity" evidence="1">
    <location>
        <begin position="668"/>
        <end position="683"/>
    </location>
</feature>
<name>A0AAE0JF30_9PEZI</name>
<feature type="region of interest" description="Disordered" evidence="1">
    <location>
        <begin position="253"/>
        <end position="272"/>
    </location>
</feature>
<feature type="compositionally biased region" description="Gly residues" evidence="1">
    <location>
        <begin position="415"/>
        <end position="426"/>
    </location>
</feature>
<feature type="compositionally biased region" description="Basic residues" evidence="1">
    <location>
        <begin position="658"/>
        <end position="667"/>
    </location>
</feature>
<feature type="region of interest" description="Disordered" evidence="1">
    <location>
        <begin position="286"/>
        <end position="330"/>
    </location>
</feature>
<feature type="compositionally biased region" description="Basic and acidic residues" evidence="1">
    <location>
        <begin position="36"/>
        <end position="69"/>
    </location>
</feature>
<keyword evidence="3" id="KW-1185">Reference proteome</keyword>
<dbReference type="PANTHER" id="PTHR38166">
    <property type="entry name" value="C2H2-TYPE DOMAIN-CONTAINING PROTEIN-RELATED"/>
    <property type="match status" value="1"/>
</dbReference>
<reference evidence="2" key="1">
    <citation type="journal article" date="2023" name="Mol. Phylogenet. Evol.">
        <title>Genome-scale phylogeny and comparative genomics of the fungal order Sordariales.</title>
        <authorList>
            <person name="Hensen N."/>
            <person name="Bonometti L."/>
            <person name="Westerberg I."/>
            <person name="Brannstrom I.O."/>
            <person name="Guillou S."/>
            <person name="Cros-Aarteil S."/>
            <person name="Calhoun S."/>
            <person name="Haridas S."/>
            <person name="Kuo A."/>
            <person name="Mondo S."/>
            <person name="Pangilinan J."/>
            <person name="Riley R."/>
            <person name="LaButti K."/>
            <person name="Andreopoulos B."/>
            <person name="Lipzen A."/>
            <person name="Chen C."/>
            <person name="Yan M."/>
            <person name="Daum C."/>
            <person name="Ng V."/>
            <person name="Clum A."/>
            <person name="Steindorff A."/>
            <person name="Ohm R.A."/>
            <person name="Martin F."/>
            <person name="Silar P."/>
            <person name="Natvig D.O."/>
            <person name="Lalanne C."/>
            <person name="Gautier V."/>
            <person name="Ament-Velasquez S.L."/>
            <person name="Kruys A."/>
            <person name="Hutchinson M.I."/>
            <person name="Powell A.J."/>
            <person name="Barry K."/>
            <person name="Miller A.N."/>
            <person name="Grigoriev I.V."/>
            <person name="Debuchy R."/>
            <person name="Gladieux P."/>
            <person name="Hiltunen Thoren M."/>
            <person name="Johannesson H."/>
        </authorList>
    </citation>
    <scope>NUCLEOTIDE SEQUENCE</scope>
    <source>
        <strain evidence="2">CBS 560.94</strain>
    </source>
</reference>
<evidence type="ECO:0000256" key="1">
    <source>
        <dbReference type="SAM" id="MobiDB-lite"/>
    </source>
</evidence>
<dbReference type="EMBL" id="JAUEPP010000004">
    <property type="protein sequence ID" value="KAK3344895.1"/>
    <property type="molecule type" value="Genomic_DNA"/>
</dbReference>
<feature type="compositionally biased region" description="Gly residues" evidence="1">
    <location>
        <begin position="449"/>
        <end position="462"/>
    </location>
</feature>